<dbReference type="InterPro" id="IPR012677">
    <property type="entry name" value="Nucleotide-bd_a/b_plait_sf"/>
</dbReference>
<dbReference type="PROSITE" id="PS00050">
    <property type="entry name" value="RIBOSOMAL_L23"/>
    <property type="match status" value="1"/>
</dbReference>
<evidence type="ECO:0000313" key="8">
    <source>
        <dbReference type="EMBL" id="OGN29195.1"/>
    </source>
</evidence>
<evidence type="ECO:0000256" key="7">
    <source>
        <dbReference type="RuleBase" id="RU003934"/>
    </source>
</evidence>
<evidence type="ECO:0000256" key="5">
    <source>
        <dbReference type="ARBA" id="ARBA00023274"/>
    </source>
</evidence>
<organism evidence="8 9">
    <name type="scientific">Candidatus Yanofskybacteria bacterium RIFCSPLOWO2_01_FULL_49_25</name>
    <dbReference type="NCBI Taxonomy" id="1802701"/>
    <lineage>
        <taxon>Bacteria</taxon>
        <taxon>Candidatus Yanofskyibacteriota</taxon>
    </lineage>
</organism>
<name>A0A1F8GUV0_9BACT</name>
<protein>
    <recommendedName>
        <fullName evidence="6">Large ribosomal subunit protein uL23</fullName>
    </recommendedName>
</protein>
<dbReference type="HAMAP" id="MF_01369_B">
    <property type="entry name" value="Ribosomal_uL23_B"/>
    <property type="match status" value="1"/>
</dbReference>
<dbReference type="Pfam" id="PF00276">
    <property type="entry name" value="Ribosomal_L23"/>
    <property type="match status" value="1"/>
</dbReference>
<dbReference type="GO" id="GO:0005840">
    <property type="term" value="C:ribosome"/>
    <property type="evidence" value="ECO:0007669"/>
    <property type="project" value="UniProtKB-KW"/>
</dbReference>
<dbReference type="Proteomes" id="UP000179047">
    <property type="component" value="Unassembled WGS sequence"/>
</dbReference>
<dbReference type="STRING" id="1802701.A3A33_02790"/>
<evidence type="ECO:0000256" key="2">
    <source>
        <dbReference type="ARBA" id="ARBA00022730"/>
    </source>
</evidence>
<dbReference type="AlphaFoldDB" id="A0A1F8GUV0"/>
<proteinExistence type="inferred from homology"/>
<dbReference type="GO" id="GO:0003735">
    <property type="term" value="F:structural constituent of ribosome"/>
    <property type="evidence" value="ECO:0007669"/>
    <property type="project" value="InterPro"/>
</dbReference>
<keyword evidence="5 6" id="KW-0687">Ribonucleoprotein</keyword>
<dbReference type="GO" id="GO:0019843">
    <property type="term" value="F:rRNA binding"/>
    <property type="evidence" value="ECO:0007669"/>
    <property type="project" value="UniProtKB-UniRule"/>
</dbReference>
<evidence type="ECO:0000313" key="9">
    <source>
        <dbReference type="Proteomes" id="UP000179047"/>
    </source>
</evidence>
<dbReference type="EMBL" id="MGKP01000009">
    <property type="protein sequence ID" value="OGN29195.1"/>
    <property type="molecule type" value="Genomic_DNA"/>
</dbReference>
<sequence>MDAYRAIVGPYVTEKATLLNEYGAYAFRVHGDANKTQIKKGVESLYKVHVTDVRVIRLPSKVRNVGRNIGVKSGFKKAIVRLKKGDKIDVIA</sequence>
<comment type="function">
    <text evidence="6">One of the early assembly proteins it binds 23S rRNA. One of the proteins that surrounds the polypeptide exit tunnel on the outside of the ribosome. Forms the main docking site for trigger factor binding to the ribosome.</text>
</comment>
<accession>A0A1F8GUV0</accession>
<evidence type="ECO:0000256" key="3">
    <source>
        <dbReference type="ARBA" id="ARBA00022884"/>
    </source>
</evidence>
<dbReference type="InterPro" id="IPR001014">
    <property type="entry name" value="Ribosomal_uL23_CS"/>
</dbReference>
<keyword evidence="4 6" id="KW-0689">Ribosomal protein</keyword>
<dbReference type="InterPro" id="IPR013025">
    <property type="entry name" value="Ribosomal_uL23-like"/>
</dbReference>
<evidence type="ECO:0000256" key="4">
    <source>
        <dbReference type="ARBA" id="ARBA00022980"/>
    </source>
</evidence>
<dbReference type="PANTHER" id="PTHR11620">
    <property type="entry name" value="60S RIBOSOMAL PROTEIN L23A"/>
    <property type="match status" value="1"/>
</dbReference>
<dbReference type="GO" id="GO:0006412">
    <property type="term" value="P:translation"/>
    <property type="evidence" value="ECO:0007669"/>
    <property type="project" value="UniProtKB-UniRule"/>
</dbReference>
<keyword evidence="3 6" id="KW-0694">RNA-binding</keyword>
<evidence type="ECO:0000256" key="6">
    <source>
        <dbReference type="HAMAP-Rule" id="MF_01369"/>
    </source>
</evidence>
<dbReference type="InterPro" id="IPR012678">
    <property type="entry name" value="Ribosomal_uL23/eL15/eS24_sf"/>
</dbReference>
<dbReference type="GO" id="GO:1990904">
    <property type="term" value="C:ribonucleoprotein complex"/>
    <property type="evidence" value="ECO:0007669"/>
    <property type="project" value="UniProtKB-KW"/>
</dbReference>
<reference evidence="8 9" key="1">
    <citation type="journal article" date="2016" name="Nat. Commun.">
        <title>Thousands of microbial genomes shed light on interconnected biogeochemical processes in an aquifer system.</title>
        <authorList>
            <person name="Anantharaman K."/>
            <person name="Brown C.T."/>
            <person name="Hug L.A."/>
            <person name="Sharon I."/>
            <person name="Castelle C.J."/>
            <person name="Probst A.J."/>
            <person name="Thomas B.C."/>
            <person name="Singh A."/>
            <person name="Wilkins M.J."/>
            <person name="Karaoz U."/>
            <person name="Brodie E.L."/>
            <person name="Williams K.H."/>
            <person name="Hubbard S.S."/>
            <person name="Banfield J.F."/>
        </authorList>
    </citation>
    <scope>NUCLEOTIDE SEQUENCE [LARGE SCALE GENOMIC DNA]</scope>
</reference>
<dbReference type="SUPFAM" id="SSF54189">
    <property type="entry name" value="Ribosomal proteins S24e, L23 and L15e"/>
    <property type="match status" value="1"/>
</dbReference>
<comment type="subunit">
    <text evidence="6">Part of the 50S ribosomal subunit. Contacts protein L29, and trigger factor when it is bound to the ribosome.</text>
</comment>
<comment type="similarity">
    <text evidence="1 6 7">Belongs to the universal ribosomal protein uL23 family.</text>
</comment>
<evidence type="ECO:0000256" key="1">
    <source>
        <dbReference type="ARBA" id="ARBA00006700"/>
    </source>
</evidence>
<keyword evidence="2 6" id="KW-0699">rRNA-binding</keyword>
<dbReference type="Gene3D" id="3.30.70.330">
    <property type="match status" value="1"/>
</dbReference>
<dbReference type="NCBIfam" id="NF004363">
    <property type="entry name" value="PRK05738.2-4"/>
    <property type="match status" value="1"/>
</dbReference>
<gene>
    <name evidence="6" type="primary">rplW</name>
    <name evidence="8" type="ORF">A3A33_02790</name>
</gene>
<comment type="caution">
    <text evidence="8">The sequence shown here is derived from an EMBL/GenBank/DDBJ whole genome shotgun (WGS) entry which is preliminary data.</text>
</comment>